<dbReference type="GeneID" id="54358846"/>
<dbReference type="Proteomes" id="UP000504637">
    <property type="component" value="Unplaced"/>
</dbReference>
<dbReference type="PANTHER" id="PTHR10039">
    <property type="entry name" value="AMELOGENIN"/>
    <property type="match status" value="1"/>
</dbReference>
<dbReference type="InterPro" id="IPR011990">
    <property type="entry name" value="TPR-like_helical_dom_sf"/>
</dbReference>
<name>A0A6J3MAB5_9PEZI</name>
<evidence type="ECO:0008006" key="6">
    <source>
        <dbReference type="Google" id="ProtNLM"/>
    </source>
</evidence>
<dbReference type="SUPFAM" id="SSF48452">
    <property type="entry name" value="TPR-like"/>
    <property type="match status" value="1"/>
</dbReference>
<dbReference type="Pfam" id="PF24883">
    <property type="entry name" value="NPHP3_N"/>
    <property type="match status" value="1"/>
</dbReference>
<dbReference type="PANTHER" id="PTHR10039:SF17">
    <property type="entry name" value="FUNGAL STAND N-TERMINAL GOODBYE DOMAIN-CONTAINING PROTEIN-RELATED"/>
    <property type="match status" value="1"/>
</dbReference>
<sequence>MADAQILAMWDQAAKKYEEVTKMKLTDLPRPTSVEDLISRADESIKHCEEFRARAGTFFKVLRNVGNAVETVSKIVAGVAQAAFPASPTVFGAVLYLIDAAKGVSKYLDAIVDLLVILQDFVVRLKIYSMVEISAELRTKLTEILASIIEILAKSTKNVKDPAFRARAFLKNVFTGNDTDMKELLARMEKLTNSEGLLVQAQTLTEAKSTGQTVQTLQQSLDDLQLNLSEVHKAVPSDVLNIKNALEVSRAEALEEKERNAKKLLTKLLAPTGAGPARFDEIKRERFRHNVDSGAWILEEPNYLAWVYGDSQPLLWISGPSGSGKSFLTYNIITSLTAQTLQSDGTKPPVGYFFFGDNNHESFRHALREVAYQISQRDREYSKHLDESIISESQMMSVSLAWHNLFATYWLHGQDCKPAYIIFDGLDEASSQERREFLEVLDYAKESDSRSKLRIVMLGRPHIINNMTLANIEGPPTIHVDSTKNGDDIKSYVRSSITKSKALKRVRESLKQKIVDTLTLKAGGMFMWVRLMVEELNKAALRGREFQIEKALSEAPRDLTRMIERVLEGFADSLEAEDTEDLNDLLTWVALATRPLYLGELDAALRLKSEDGEGVTDLEEKLRKVYSGFFTLTREDGLSTSDLVEQKRFGDFEEGEYPGMTRDGQDNFDAPLDFQSDPRTTTVSFSHASISEFFADPSRGKIAGQDSQGLSIGFEQVQAQALIADTCLQIIGDANFRDRMTIRGGAISLLDYVRSSWYNHLQAVDHDSIDPAIRLSISSKLANMFHKEDIISNWACYWDFSLFTAERGTTILVWLGSLAPNNNSSPDGDENICSSLVEDPLDLFSPAMQWLVRLWVGPALANVKPSMYGLPIIIHSWLERKAGKSVEKLPCLGADDIIAAASFAAPEKTPEYHRNIARSLREHKLYKEAKKIYEMTLSQDKTDVLAMGGLARTHFELKEYAETIRV</sequence>
<reference evidence="5" key="1">
    <citation type="submission" date="2020-01" db="EMBL/GenBank/DDBJ databases">
        <authorList>
            <consortium name="DOE Joint Genome Institute"/>
            <person name="Haridas S."/>
            <person name="Albert R."/>
            <person name="Binder M."/>
            <person name="Bloem J."/>
            <person name="Labutti K."/>
            <person name="Salamov A."/>
            <person name="Andreopoulos B."/>
            <person name="Baker S.E."/>
            <person name="Barry K."/>
            <person name="Bills G."/>
            <person name="Bluhm B.H."/>
            <person name="Cannon C."/>
            <person name="Castanera R."/>
            <person name="Culley D.E."/>
            <person name="Daum C."/>
            <person name="Ezra D."/>
            <person name="Gonzalez J.B."/>
            <person name="Henrissat B."/>
            <person name="Kuo A."/>
            <person name="Liang C."/>
            <person name="Lipzen A."/>
            <person name="Lutzoni F."/>
            <person name="Magnuson J."/>
            <person name="Mondo S."/>
            <person name="Nolan M."/>
            <person name="Ohm R."/>
            <person name="Pangilinan J."/>
            <person name="Park H.-J."/>
            <person name="Ramirez L."/>
            <person name="Alfaro M."/>
            <person name="Sun H."/>
            <person name="Tritt A."/>
            <person name="Yoshinaga Y."/>
            <person name="Zwiers L.-H."/>
            <person name="Turgeon B.G."/>
            <person name="Goodwin S.B."/>
            <person name="Spatafora J.W."/>
            <person name="Crous P.W."/>
            <person name="Grigoriev I.V."/>
        </authorList>
    </citation>
    <scope>NUCLEOTIDE SEQUENCE</scope>
    <source>
        <strain evidence="5">CBS 342.82</strain>
    </source>
</reference>
<dbReference type="InterPro" id="IPR027417">
    <property type="entry name" value="P-loop_NTPase"/>
</dbReference>
<reference evidence="5" key="2">
    <citation type="submission" date="2020-04" db="EMBL/GenBank/DDBJ databases">
        <authorList>
            <consortium name="NCBI Genome Project"/>
        </authorList>
    </citation>
    <scope>NUCLEOTIDE SEQUENCE</scope>
    <source>
        <strain evidence="5">CBS 342.82</strain>
    </source>
</reference>
<dbReference type="SUPFAM" id="SSF52540">
    <property type="entry name" value="P-loop containing nucleoside triphosphate hydrolases"/>
    <property type="match status" value="1"/>
</dbReference>
<evidence type="ECO:0000259" key="3">
    <source>
        <dbReference type="Pfam" id="PF24883"/>
    </source>
</evidence>
<proteinExistence type="predicted"/>
<dbReference type="RefSeq" id="XP_033461829.1">
    <property type="nucleotide sequence ID" value="XM_033601046.1"/>
</dbReference>
<dbReference type="OrthoDB" id="448455at2759"/>
<evidence type="ECO:0000259" key="2">
    <source>
        <dbReference type="Pfam" id="PF17109"/>
    </source>
</evidence>
<reference evidence="5" key="3">
    <citation type="submission" date="2025-08" db="UniProtKB">
        <authorList>
            <consortium name="RefSeq"/>
        </authorList>
    </citation>
    <scope>IDENTIFICATION</scope>
    <source>
        <strain evidence="5">CBS 342.82</strain>
    </source>
</reference>
<dbReference type="InterPro" id="IPR031350">
    <property type="entry name" value="Goodbye_dom"/>
</dbReference>
<organism evidence="5">
    <name type="scientific">Dissoconium aciculare CBS 342.82</name>
    <dbReference type="NCBI Taxonomy" id="1314786"/>
    <lineage>
        <taxon>Eukaryota</taxon>
        <taxon>Fungi</taxon>
        <taxon>Dikarya</taxon>
        <taxon>Ascomycota</taxon>
        <taxon>Pezizomycotina</taxon>
        <taxon>Dothideomycetes</taxon>
        <taxon>Dothideomycetidae</taxon>
        <taxon>Mycosphaerellales</taxon>
        <taxon>Dissoconiaceae</taxon>
        <taxon>Dissoconium</taxon>
    </lineage>
</organism>
<dbReference type="Gene3D" id="1.25.40.10">
    <property type="entry name" value="Tetratricopeptide repeat domain"/>
    <property type="match status" value="1"/>
</dbReference>
<feature type="non-terminal residue" evidence="5">
    <location>
        <position position="966"/>
    </location>
</feature>
<dbReference type="InterPro" id="IPR056884">
    <property type="entry name" value="NPHP3-like_N"/>
</dbReference>
<keyword evidence="1" id="KW-0677">Repeat</keyword>
<evidence type="ECO:0000313" key="4">
    <source>
        <dbReference type="Proteomes" id="UP000504637"/>
    </source>
</evidence>
<dbReference type="Gene3D" id="3.40.50.300">
    <property type="entry name" value="P-loop containing nucleotide triphosphate hydrolases"/>
    <property type="match status" value="1"/>
</dbReference>
<protein>
    <recommendedName>
        <fullName evidence="6">Fungal STAND N-terminal Goodbye domain-containing protein</fullName>
    </recommendedName>
</protein>
<evidence type="ECO:0000313" key="5">
    <source>
        <dbReference type="RefSeq" id="XP_033461829.1"/>
    </source>
</evidence>
<gene>
    <name evidence="5" type="ORF">K489DRAFT_314801</name>
</gene>
<accession>A0A6J3MAB5</accession>
<keyword evidence="4" id="KW-1185">Reference proteome</keyword>
<dbReference type="Pfam" id="PF17109">
    <property type="entry name" value="Goodbye"/>
    <property type="match status" value="1"/>
</dbReference>
<dbReference type="AlphaFoldDB" id="A0A6J3MAB5"/>
<feature type="domain" description="Nephrocystin 3-like N-terminal" evidence="3">
    <location>
        <begin position="293"/>
        <end position="460"/>
    </location>
</feature>
<feature type="domain" description="Fungal STAND N-terminal Goodbye" evidence="2">
    <location>
        <begin position="10"/>
        <end position="128"/>
    </location>
</feature>
<evidence type="ECO:0000256" key="1">
    <source>
        <dbReference type="ARBA" id="ARBA00022737"/>
    </source>
</evidence>